<dbReference type="InterPro" id="IPR007110">
    <property type="entry name" value="Ig-like_dom"/>
</dbReference>
<dbReference type="PANTHER" id="PTHR45080:SF8">
    <property type="entry name" value="IG-LIKE DOMAIN-CONTAINING PROTEIN"/>
    <property type="match status" value="1"/>
</dbReference>
<keyword evidence="3" id="KW-0393">Immunoglobulin domain</keyword>
<dbReference type="FunFam" id="2.60.40.10:FF:000032">
    <property type="entry name" value="palladin isoform X1"/>
    <property type="match status" value="1"/>
</dbReference>
<dbReference type="InterPro" id="IPR013783">
    <property type="entry name" value="Ig-like_fold"/>
</dbReference>
<dbReference type="GO" id="GO:0030424">
    <property type="term" value="C:axon"/>
    <property type="evidence" value="ECO:0007669"/>
    <property type="project" value="TreeGrafter"/>
</dbReference>
<dbReference type="OrthoDB" id="2431000at2759"/>
<dbReference type="EMBL" id="LUCM01000727">
    <property type="protein sequence ID" value="KAA0200114.1"/>
    <property type="molecule type" value="Genomic_DNA"/>
</dbReference>
<evidence type="ECO:0000256" key="4">
    <source>
        <dbReference type="SAM" id="MobiDB-lite"/>
    </source>
</evidence>
<evidence type="ECO:0000313" key="6">
    <source>
        <dbReference type="EMBL" id="KAA0200114.1"/>
    </source>
</evidence>
<protein>
    <submittedName>
        <fullName evidence="6">Schwann cell myelin protein</fullName>
    </submittedName>
</protein>
<dbReference type="GO" id="GO:0008046">
    <property type="term" value="F:axon guidance receptor activity"/>
    <property type="evidence" value="ECO:0007669"/>
    <property type="project" value="TreeGrafter"/>
</dbReference>
<dbReference type="GO" id="GO:0043025">
    <property type="term" value="C:neuronal cell body"/>
    <property type="evidence" value="ECO:0007669"/>
    <property type="project" value="TreeGrafter"/>
</dbReference>
<organism evidence="6 7">
    <name type="scientific">Fasciolopsis buskii</name>
    <dbReference type="NCBI Taxonomy" id="27845"/>
    <lineage>
        <taxon>Eukaryota</taxon>
        <taxon>Metazoa</taxon>
        <taxon>Spiralia</taxon>
        <taxon>Lophotrochozoa</taxon>
        <taxon>Platyhelminthes</taxon>
        <taxon>Trematoda</taxon>
        <taxon>Digenea</taxon>
        <taxon>Plagiorchiida</taxon>
        <taxon>Echinostomata</taxon>
        <taxon>Echinostomatoidea</taxon>
        <taxon>Fasciolidae</taxon>
        <taxon>Fasciolopsis</taxon>
    </lineage>
</organism>
<accession>A0A8E0S2P4</accession>
<dbReference type="GO" id="GO:0007156">
    <property type="term" value="P:homophilic cell adhesion via plasma membrane adhesion molecules"/>
    <property type="evidence" value="ECO:0007669"/>
    <property type="project" value="TreeGrafter"/>
</dbReference>
<dbReference type="InterPro" id="IPR036179">
    <property type="entry name" value="Ig-like_dom_sf"/>
</dbReference>
<evidence type="ECO:0000259" key="5">
    <source>
        <dbReference type="PROSITE" id="PS50835"/>
    </source>
</evidence>
<dbReference type="PROSITE" id="PS50835">
    <property type="entry name" value="IG_LIKE"/>
    <property type="match status" value="1"/>
</dbReference>
<evidence type="ECO:0000256" key="1">
    <source>
        <dbReference type="ARBA" id="ARBA00022729"/>
    </source>
</evidence>
<dbReference type="SUPFAM" id="SSF48726">
    <property type="entry name" value="Immunoglobulin"/>
    <property type="match status" value="1"/>
</dbReference>
<evidence type="ECO:0000256" key="3">
    <source>
        <dbReference type="ARBA" id="ARBA00023319"/>
    </source>
</evidence>
<dbReference type="Gene3D" id="2.60.40.10">
    <property type="entry name" value="Immunoglobulins"/>
    <property type="match status" value="1"/>
</dbReference>
<keyword evidence="7" id="KW-1185">Reference proteome</keyword>
<evidence type="ECO:0000256" key="2">
    <source>
        <dbReference type="ARBA" id="ARBA00023157"/>
    </source>
</evidence>
<dbReference type="SMART" id="SM00408">
    <property type="entry name" value="IGc2"/>
    <property type="match status" value="1"/>
</dbReference>
<keyword evidence="2" id="KW-1015">Disulfide bond</keyword>
<evidence type="ECO:0000313" key="7">
    <source>
        <dbReference type="Proteomes" id="UP000728185"/>
    </source>
</evidence>
<feature type="domain" description="Ig-like" evidence="5">
    <location>
        <begin position="3"/>
        <end position="94"/>
    </location>
</feature>
<feature type="region of interest" description="Disordered" evidence="4">
    <location>
        <begin position="111"/>
        <end position="139"/>
    </location>
</feature>
<gene>
    <name evidence="6" type="ORF">FBUS_03333</name>
</gene>
<dbReference type="PANTHER" id="PTHR45080">
    <property type="entry name" value="CONTACTIN 5"/>
    <property type="match status" value="1"/>
</dbReference>
<dbReference type="InterPro" id="IPR013098">
    <property type="entry name" value="Ig_I-set"/>
</dbReference>
<dbReference type="GO" id="GO:0005886">
    <property type="term" value="C:plasma membrane"/>
    <property type="evidence" value="ECO:0007669"/>
    <property type="project" value="TreeGrafter"/>
</dbReference>
<sequence length="158" mass="17750">MRPLYHADQLRVDEGNDLLLSCQVRGRPTPLISWFFNDVEIKTPWKFGVKQGIIQTSRHLSKLQLTKVSPNQTGNYTCLAENLNGHIRKSVQLIVRPVTTTTTTLMPTTTTTVTTTTTTSTTTTTVETPTSSQSTIQTDSDMTVPGKQMHFLRHYIRV</sequence>
<dbReference type="Pfam" id="PF07679">
    <property type="entry name" value="I-set"/>
    <property type="match status" value="1"/>
</dbReference>
<dbReference type="InterPro" id="IPR003598">
    <property type="entry name" value="Ig_sub2"/>
</dbReference>
<dbReference type="InterPro" id="IPR050958">
    <property type="entry name" value="Cell_Adh-Cytoskel_Orgn"/>
</dbReference>
<dbReference type="AlphaFoldDB" id="A0A8E0S2P4"/>
<dbReference type="InterPro" id="IPR003599">
    <property type="entry name" value="Ig_sub"/>
</dbReference>
<dbReference type="SMART" id="SM00409">
    <property type="entry name" value="IG"/>
    <property type="match status" value="1"/>
</dbReference>
<proteinExistence type="predicted"/>
<reference evidence="6" key="1">
    <citation type="submission" date="2019-05" db="EMBL/GenBank/DDBJ databases">
        <title>Annotation for the trematode Fasciolopsis buski.</title>
        <authorList>
            <person name="Choi Y.-J."/>
        </authorList>
    </citation>
    <scope>NUCLEOTIDE SEQUENCE</scope>
    <source>
        <strain evidence="6">HT</strain>
        <tissue evidence="6">Whole worm</tissue>
    </source>
</reference>
<comment type="caution">
    <text evidence="6">The sequence shown here is derived from an EMBL/GenBank/DDBJ whole genome shotgun (WGS) entry which is preliminary data.</text>
</comment>
<name>A0A8E0S2P4_9TREM</name>
<dbReference type="GO" id="GO:0050808">
    <property type="term" value="P:synapse organization"/>
    <property type="evidence" value="ECO:0007669"/>
    <property type="project" value="TreeGrafter"/>
</dbReference>
<dbReference type="Proteomes" id="UP000728185">
    <property type="component" value="Unassembled WGS sequence"/>
</dbReference>
<keyword evidence="1" id="KW-0732">Signal</keyword>